<evidence type="ECO:0000256" key="2">
    <source>
        <dbReference type="ARBA" id="ARBA00022771"/>
    </source>
</evidence>
<reference evidence="6 7" key="1">
    <citation type="journal article" date="2014" name="Nat. Commun.">
        <title>Klebsormidium flaccidum genome reveals primary factors for plant terrestrial adaptation.</title>
        <authorList>
            <person name="Hori K."/>
            <person name="Maruyama F."/>
            <person name="Fujisawa T."/>
            <person name="Togashi T."/>
            <person name="Yamamoto N."/>
            <person name="Seo M."/>
            <person name="Sato S."/>
            <person name="Yamada T."/>
            <person name="Mori H."/>
            <person name="Tajima N."/>
            <person name="Moriyama T."/>
            <person name="Ikeuchi M."/>
            <person name="Watanabe M."/>
            <person name="Wada H."/>
            <person name="Kobayashi K."/>
            <person name="Saito M."/>
            <person name="Masuda T."/>
            <person name="Sasaki-Sekimoto Y."/>
            <person name="Mashiguchi K."/>
            <person name="Awai K."/>
            <person name="Shimojima M."/>
            <person name="Masuda S."/>
            <person name="Iwai M."/>
            <person name="Nobusawa T."/>
            <person name="Narise T."/>
            <person name="Kondo S."/>
            <person name="Saito H."/>
            <person name="Sato R."/>
            <person name="Murakawa M."/>
            <person name="Ihara Y."/>
            <person name="Oshima-Yamada Y."/>
            <person name="Ohtaka K."/>
            <person name="Satoh M."/>
            <person name="Sonobe K."/>
            <person name="Ishii M."/>
            <person name="Ohtani R."/>
            <person name="Kanamori-Sato M."/>
            <person name="Honoki R."/>
            <person name="Miyazaki D."/>
            <person name="Mochizuki H."/>
            <person name="Umetsu J."/>
            <person name="Higashi K."/>
            <person name="Shibata D."/>
            <person name="Kamiya Y."/>
            <person name="Sato N."/>
            <person name="Nakamura Y."/>
            <person name="Tabata S."/>
            <person name="Ida S."/>
            <person name="Kurokawa K."/>
            <person name="Ohta H."/>
        </authorList>
    </citation>
    <scope>NUCLEOTIDE SEQUENCE [LARGE SCALE GENOMIC DNA]</scope>
    <source>
        <strain evidence="6 7">NIES-2285</strain>
    </source>
</reference>
<organism evidence="6 7">
    <name type="scientific">Klebsormidium nitens</name>
    <name type="common">Green alga</name>
    <name type="synonym">Ulothrix nitens</name>
    <dbReference type="NCBI Taxonomy" id="105231"/>
    <lineage>
        <taxon>Eukaryota</taxon>
        <taxon>Viridiplantae</taxon>
        <taxon>Streptophyta</taxon>
        <taxon>Klebsormidiophyceae</taxon>
        <taxon>Klebsormidiales</taxon>
        <taxon>Klebsormidiaceae</taxon>
        <taxon>Klebsormidium</taxon>
    </lineage>
</organism>
<dbReference type="AlphaFoldDB" id="A0A1Y1HLY1"/>
<dbReference type="PANTHER" id="PTHR46758">
    <property type="entry name" value="MYND DOMAIN-CONTAINING"/>
    <property type="match status" value="1"/>
</dbReference>
<accession>A0A1Y1HLY1</accession>
<evidence type="ECO:0000256" key="1">
    <source>
        <dbReference type="ARBA" id="ARBA00022723"/>
    </source>
</evidence>
<sequence length="787" mass="87041">MAEESKSTLSTFLDMLREGRSLDAAQQFGELVGLVCPSGMRMTEQQEQALQLKPTPPYKKLRKLTESRDVVEGLLSILSHDGEAAYLLLDSICLLSSAPGFATRIGDCGLAAALLACGGWLFPRTSSSLQSPDPRRAPPLSPLDEKLLRAAGAFVKSVTLCVDRSKQFYEEALELGLLDAIMAFFPWGDPPRGRRNAERNTFVLLLAKHVAKAFRGFVDEPGKEQRLIGCNAELTAWLVRYVHFLTRTAEALVPKPVYEQEHSDIGTAAQNVVEMFNRGRNCQLLLDYTQLEELERAVNALLPHLEMGAKFQVEGFLSTVHGLRWDVPLETEVAISGFVDLNEELQSLVSLVSQDRRAFSARFDAFYKGYRVLSTESCPRGLISKELLDVLTTGSVERVKAPGRLSEESIAVLRSLKNALRVALDAGFEPEAFDDVALPLVRHVEPALTKLGGMAFQHLLGGLIECYKGGGERTRPAKLWAPLLISVLELDIDQTALRFAWHFLAVLVGASQGFDIALLKAKGVDDGPDEPPGECTGRPLAPPEERRALATDIGSKLRARIFAPAWRVYSHHADFGISDGDRVEDVSGVLLWCCADSGLVERKLLPKAGLLVRILALDYGRLSERCNRDATSAFVRDPWPDKCRPLAAMLRLGFEITFDNRHARKALVEDVSRSGGVELCRAVERDARKPGVLRAGAVNEPDLAWVPSFQALCEELWAAIALRFGLKECSNPDCTQNLYETKKKDFQKCSKCLRVQYCSKDCQTSHWKAKHRHECQRVSDASLCGVT</sequence>
<feature type="domain" description="MYND-type" evidence="5">
    <location>
        <begin position="734"/>
        <end position="775"/>
    </location>
</feature>
<keyword evidence="3" id="KW-0862">Zinc</keyword>
<evidence type="ECO:0000313" key="7">
    <source>
        <dbReference type="Proteomes" id="UP000054558"/>
    </source>
</evidence>
<keyword evidence="7" id="KW-1185">Reference proteome</keyword>
<dbReference type="EMBL" id="DF236983">
    <property type="protein sequence ID" value="GAQ79624.1"/>
    <property type="molecule type" value="Genomic_DNA"/>
</dbReference>
<gene>
    <name evidence="6" type="ORF">KFL_000340270</name>
</gene>
<proteinExistence type="predicted"/>
<dbReference type="OrthoDB" id="432970at2759"/>
<name>A0A1Y1HLY1_KLENI</name>
<dbReference type="PANTHER" id="PTHR46758:SF2">
    <property type="entry name" value="OJ1485_B09.11 PROTEIN"/>
    <property type="match status" value="1"/>
</dbReference>
<evidence type="ECO:0000256" key="4">
    <source>
        <dbReference type="PROSITE-ProRule" id="PRU00134"/>
    </source>
</evidence>
<protein>
    <recommendedName>
        <fullName evidence="5">MYND-type domain-containing protein</fullName>
    </recommendedName>
</protein>
<evidence type="ECO:0000256" key="3">
    <source>
        <dbReference type="ARBA" id="ARBA00022833"/>
    </source>
</evidence>
<dbReference type="Proteomes" id="UP000054558">
    <property type="component" value="Unassembled WGS sequence"/>
</dbReference>
<keyword evidence="1" id="KW-0479">Metal-binding</keyword>
<dbReference type="InterPro" id="IPR044508">
    <property type="entry name" value="At5g50450/At1g67340-like"/>
</dbReference>
<dbReference type="Gene3D" id="6.10.140.2220">
    <property type="match status" value="1"/>
</dbReference>
<evidence type="ECO:0000259" key="5">
    <source>
        <dbReference type="PROSITE" id="PS50865"/>
    </source>
</evidence>
<dbReference type="SUPFAM" id="SSF144232">
    <property type="entry name" value="HIT/MYND zinc finger-like"/>
    <property type="match status" value="1"/>
</dbReference>
<dbReference type="GO" id="GO:0008270">
    <property type="term" value="F:zinc ion binding"/>
    <property type="evidence" value="ECO:0007669"/>
    <property type="project" value="UniProtKB-KW"/>
</dbReference>
<evidence type="ECO:0000313" key="6">
    <source>
        <dbReference type="EMBL" id="GAQ79624.1"/>
    </source>
</evidence>
<dbReference type="Pfam" id="PF01753">
    <property type="entry name" value="zf-MYND"/>
    <property type="match status" value="1"/>
</dbReference>
<dbReference type="PROSITE" id="PS50865">
    <property type="entry name" value="ZF_MYND_2"/>
    <property type="match status" value="1"/>
</dbReference>
<keyword evidence="2 4" id="KW-0863">Zinc-finger</keyword>
<dbReference type="InterPro" id="IPR002893">
    <property type="entry name" value="Znf_MYND"/>
</dbReference>